<organism evidence="1 2">
    <name type="scientific">Trichonephila inaurata madagascariensis</name>
    <dbReference type="NCBI Taxonomy" id="2747483"/>
    <lineage>
        <taxon>Eukaryota</taxon>
        <taxon>Metazoa</taxon>
        <taxon>Ecdysozoa</taxon>
        <taxon>Arthropoda</taxon>
        <taxon>Chelicerata</taxon>
        <taxon>Arachnida</taxon>
        <taxon>Araneae</taxon>
        <taxon>Araneomorphae</taxon>
        <taxon>Entelegynae</taxon>
        <taxon>Araneoidea</taxon>
        <taxon>Nephilidae</taxon>
        <taxon>Trichonephila</taxon>
        <taxon>Trichonephila inaurata</taxon>
    </lineage>
</organism>
<dbReference type="AlphaFoldDB" id="A0A8X7CCW4"/>
<proteinExistence type="predicted"/>
<evidence type="ECO:0000313" key="1">
    <source>
        <dbReference type="EMBL" id="GFY64698.1"/>
    </source>
</evidence>
<dbReference type="EMBL" id="BMAV01015356">
    <property type="protein sequence ID" value="GFY64698.1"/>
    <property type="molecule type" value="Genomic_DNA"/>
</dbReference>
<accession>A0A8X7CCW4</accession>
<keyword evidence="2" id="KW-1185">Reference proteome</keyword>
<reference evidence="1" key="1">
    <citation type="submission" date="2020-08" db="EMBL/GenBank/DDBJ databases">
        <title>Multicomponent nature underlies the extraordinary mechanical properties of spider dragline silk.</title>
        <authorList>
            <person name="Kono N."/>
            <person name="Nakamura H."/>
            <person name="Mori M."/>
            <person name="Yoshida Y."/>
            <person name="Ohtoshi R."/>
            <person name="Malay A.D."/>
            <person name="Moran D.A.P."/>
            <person name="Tomita M."/>
            <person name="Numata K."/>
            <person name="Arakawa K."/>
        </authorList>
    </citation>
    <scope>NUCLEOTIDE SEQUENCE</scope>
</reference>
<name>A0A8X7CCW4_9ARAC</name>
<comment type="caution">
    <text evidence="1">The sequence shown here is derived from an EMBL/GenBank/DDBJ whole genome shotgun (WGS) entry which is preliminary data.</text>
</comment>
<dbReference type="Proteomes" id="UP000886998">
    <property type="component" value="Unassembled WGS sequence"/>
</dbReference>
<evidence type="ECO:0000313" key="2">
    <source>
        <dbReference type="Proteomes" id="UP000886998"/>
    </source>
</evidence>
<sequence length="85" mass="9705">MAKDPVPFTKAEVNRLQRSIRSDLRKSKKHIWDSLQEDANIDVDALHKLVAENRSKNNIIYPPLLGFRGLVYGTKEKADLFVATL</sequence>
<protein>
    <submittedName>
        <fullName evidence="1">Uncharacterized protein</fullName>
    </submittedName>
</protein>
<gene>
    <name evidence="1" type="ORF">TNIN_160341</name>
</gene>